<sequence>MGYYRAFIPNYAKIPLPLSKLLRRDQNFIWTEEQTNAFDRQFCQTMPTVIASVATKVLARLKNSGLRLRLSKCSFLPNQIEYLGHTITEGQIAPQTRKIEVIDALKAPSDVKGLRQVLGMAGYYRSFIPNSAAVTQPLTKLIRKTATYEWKEEQQSFTTACGAPTRD</sequence>
<dbReference type="FunFam" id="3.30.70.270:FF:000020">
    <property type="entry name" value="Transposon Tf2-6 polyprotein-like Protein"/>
    <property type="match status" value="1"/>
</dbReference>
<keyword evidence="2" id="KW-1185">Reference proteome</keyword>
<evidence type="ECO:0000313" key="2">
    <source>
        <dbReference type="Proteomes" id="UP000019763"/>
    </source>
</evidence>
<protein>
    <recommendedName>
        <fullName evidence="3">Reverse transcriptase/retrotransposon-derived protein RNase H-like domain-containing protein</fullName>
    </recommendedName>
</protein>
<dbReference type="SUPFAM" id="SSF56672">
    <property type="entry name" value="DNA/RNA polymerases"/>
    <property type="match status" value="2"/>
</dbReference>
<accession>A0A023AVL4</accession>
<dbReference type="PANTHER" id="PTHR33064:SF37">
    <property type="entry name" value="RIBONUCLEASE H"/>
    <property type="match status" value="1"/>
</dbReference>
<dbReference type="Gene3D" id="3.30.70.270">
    <property type="match status" value="2"/>
</dbReference>
<dbReference type="InterPro" id="IPR043502">
    <property type="entry name" value="DNA/RNA_pol_sf"/>
</dbReference>
<dbReference type="EMBL" id="AFNH02001748">
    <property type="protein sequence ID" value="EZG42819.1"/>
    <property type="molecule type" value="Genomic_DNA"/>
</dbReference>
<dbReference type="InterPro" id="IPR051320">
    <property type="entry name" value="Viral_Replic_Matur_Polypro"/>
</dbReference>
<dbReference type="GeneID" id="22916609"/>
<dbReference type="RefSeq" id="XP_011133902.1">
    <property type="nucleotide sequence ID" value="XM_011135600.1"/>
</dbReference>
<evidence type="ECO:0000313" key="1">
    <source>
        <dbReference type="EMBL" id="EZG42819.1"/>
    </source>
</evidence>
<name>A0A023AVL4_GRENI</name>
<dbReference type="InterPro" id="IPR043128">
    <property type="entry name" value="Rev_trsase/Diguanyl_cyclase"/>
</dbReference>
<comment type="caution">
    <text evidence="1">The sequence shown here is derived from an EMBL/GenBank/DDBJ whole genome shotgun (WGS) entry which is preliminary data.</text>
</comment>
<dbReference type="VEuPathDB" id="CryptoDB:GNI_220830"/>
<reference evidence="1" key="1">
    <citation type="submission" date="2013-12" db="EMBL/GenBank/DDBJ databases">
        <authorList>
            <person name="Omoto C.K."/>
            <person name="Sibley D."/>
            <person name="Venepally P."/>
            <person name="Hadjithomas M."/>
            <person name="Karamycheva S."/>
            <person name="Brunk B."/>
            <person name="Roos D."/>
            <person name="Caler E."/>
            <person name="Lorenzi H."/>
        </authorList>
    </citation>
    <scope>NUCLEOTIDE SEQUENCE</scope>
</reference>
<dbReference type="OrthoDB" id="2013610at2759"/>
<dbReference type="AlphaFoldDB" id="A0A023AVL4"/>
<dbReference type="eggNOG" id="ENOG502T03Y">
    <property type="taxonomic scope" value="Eukaryota"/>
</dbReference>
<evidence type="ECO:0008006" key="3">
    <source>
        <dbReference type="Google" id="ProtNLM"/>
    </source>
</evidence>
<organism evidence="1 2">
    <name type="scientific">Gregarina niphandrodes</name>
    <name type="common">Septate eugregarine</name>
    <dbReference type="NCBI Taxonomy" id="110365"/>
    <lineage>
        <taxon>Eukaryota</taxon>
        <taxon>Sar</taxon>
        <taxon>Alveolata</taxon>
        <taxon>Apicomplexa</taxon>
        <taxon>Conoidasida</taxon>
        <taxon>Gregarinasina</taxon>
        <taxon>Eugregarinorida</taxon>
        <taxon>Gregarinidae</taxon>
        <taxon>Gregarina</taxon>
    </lineage>
</organism>
<dbReference type="Proteomes" id="UP000019763">
    <property type="component" value="Unassembled WGS sequence"/>
</dbReference>
<gene>
    <name evidence="1" type="ORF">GNI_220830</name>
</gene>
<dbReference type="PANTHER" id="PTHR33064">
    <property type="entry name" value="POL PROTEIN"/>
    <property type="match status" value="1"/>
</dbReference>
<proteinExistence type="predicted"/>